<protein>
    <submittedName>
        <fullName evidence="2">Uncharacterized protein</fullName>
    </submittedName>
</protein>
<sequence>MFTLILRSAAELVALCVFVSMIGIWAGIAAGV</sequence>
<keyword evidence="1" id="KW-0472">Membrane</keyword>
<dbReference type="AlphaFoldDB" id="A0A4V2RWV2"/>
<evidence type="ECO:0000313" key="3">
    <source>
        <dbReference type="Proteomes" id="UP000294881"/>
    </source>
</evidence>
<evidence type="ECO:0000256" key="1">
    <source>
        <dbReference type="SAM" id="Phobius"/>
    </source>
</evidence>
<keyword evidence="3" id="KW-1185">Reference proteome</keyword>
<accession>A0A4V2RWV2</accession>
<proteinExistence type="predicted"/>
<evidence type="ECO:0000313" key="2">
    <source>
        <dbReference type="EMBL" id="TCO10331.1"/>
    </source>
</evidence>
<organism evidence="2 3">
    <name type="scientific">Camelimonas lactis</name>
    <dbReference type="NCBI Taxonomy" id="659006"/>
    <lineage>
        <taxon>Bacteria</taxon>
        <taxon>Pseudomonadati</taxon>
        <taxon>Pseudomonadota</taxon>
        <taxon>Alphaproteobacteria</taxon>
        <taxon>Hyphomicrobiales</taxon>
        <taxon>Chelatococcaceae</taxon>
        <taxon>Camelimonas</taxon>
    </lineage>
</organism>
<dbReference type="Proteomes" id="UP000294881">
    <property type="component" value="Unassembled WGS sequence"/>
</dbReference>
<comment type="caution">
    <text evidence="2">The sequence shown here is derived from an EMBL/GenBank/DDBJ whole genome shotgun (WGS) entry which is preliminary data.</text>
</comment>
<keyword evidence="1" id="KW-1133">Transmembrane helix</keyword>
<dbReference type="EMBL" id="SLWL01000014">
    <property type="protein sequence ID" value="TCO10331.1"/>
    <property type="molecule type" value="Genomic_DNA"/>
</dbReference>
<gene>
    <name evidence="2" type="ORF">EV666_11434</name>
</gene>
<name>A0A4V2RWV2_9HYPH</name>
<feature type="transmembrane region" description="Helical" evidence="1">
    <location>
        <begin position="12"/>
        <end position="31"/>
    </location>
</feature>
<keyword evidence="1" id="KW-0812">Transmembrane</keyword>
<reference evidence="2 3" key="1">
    <citation type="submission" date="2019-03" db="EMBL/GenBank/DDBJ databases">
        <title>Genomic Encyclopedia of Type Strains, Phase IV (KMG-IV): sequencing the most valuable type-strain genomes for metagenomic binning, comparative biology and taxonomic classification.</title>
        <authorList>
            <person name="Goeker M."/>
        </authorList>
    </citation>
    <scope>NUCLEOTIDE SEQUENCE [LARGE SCALE GENOMIC DNA]</scope>
    <source>
        <strain evidence="2 3">DSM 22958</strain>
    </source>
</reference>